<evidence type="ECO:0000313" key="3">
    <source>
        <dbReference type="Proteomes" id="UP000484015"/>
    </source>
</evidence>
<name>A0A6L6PW84_9BURK</name>
<dbReference type="AlphaFoldDB" id="A0A6L6PW84"/>
<gene>
    <name evidence="2" type="ORF">GM668_05290</name>
</gene>
<accession>A0A6L6PW84</accession>
<dbReference type="RefSeq" id="WP_155437901.1">
    <property type="nucleotide sequence ID" value="NZ_WNLA01000002.1"/>
</dbReference>
<dbReference type="Proteomes" id="UP000484015">
    <property type="component" value="Unassembled WGS sequence"/>
</dbReference>
<comment type="caution">
    <text evidence="2">The sequence shown here is derived from an EMBL/GenBank/DDBJ whole genome shotgun (WGS) entry which is preliminary data.</text>
</comment>
<reference evidence="2 3" key="1">
    <citation type="submission" date="2019-11" db="EMBL/GenBank/DDBJ databases">
        <title>Type strains purchased from KCTC, JCM and DSMZ.</title>
        <authorList>
            <person name="Lu H."/>
        </authorList>
    </citation>
    <scope>NUCLEOTIDE SEQUENCE [LARGE SCALE GENOMIC DNA]</scope>
    <source>
        <strain evidence="2 3">KCTC 42409</strain>
    </source>
</reference>
<proteinExistence type="predicted"/>
<evidence type="ECO:0000256" key="1">
    <source>
        <dbReference type="SAM" id="SignalP"/>
    </source>
</evidence>
<protein>
    <submittedName>
        <fullName evidence="2">Uncharacterized protein</fullName>
    </submittedName>
</protein>
<keyword evidence="1" id="KW-0732">Signal</keyword>
<dbReference type="OrthoDB" id="8778445at2"/>
<organism evidence="2 3">
    <name type="scientific">Pseudoduganella ginsengisoli</name>
    <dbReference type="NCBI Taxonomy" id="1462440"/>
    <lineage>
        <taxon>Bacteria</taxon>
        <taxon>Pseudomonadati</taxon>
        <taxon>Pseudomonadota</taxon>
        <taxon>Betaproteobacteria</taxon>
        <taxon>Burkholderiales</taxon>
        <taxon>Oxalobacteraceae</taxon>
        <taxon>Telluria group</taxon>
        <taxon>Pseudoduganella</taxon>
    </lineage>
</organism>
<keyword evidence="3" id="KW-1185">Reference proteome</keyword>
<dbReference type="EMBL" id="WNLA01000002">
    <property type="protein sequence ID" value="MTW01499.1"/>
    <property type="molecule type" value="Genomic_DNA"/>
</dbReference>
<feature type="signal peptide" evidence="1">
    <location>
        <begin position="1"/>
        <end position="25"/>
    </location>
</feature>
<feature type="chain" id="PRO_5026722523" evidence="1">
    <location>
        <begin position="26"/>
        <end position="179"/>
    </location>
</feature>
<sequence>MFKILKNTICISLTVLAMSSQVATADAAVVTEQQGLHQWPVLGGKLIAVAGTYQDVLTYKRSLTFYFTNKNGEEWNHVPIIESKVDRTFTWFSISKGETTVADAKIIARQDGVYLAIATVAKDQNGIVISSYKFTENANELPDGPAYVFKKFGDRVCPKKLCATVEDALKTETSTKLTK</sequence>
<evidence type="ECO:0000313" key="2">
    <source>
        <dbReference type="EMBL" id="MTW01499.1"/>
    </source>
</evidence>